<organism evidence="1 2">
    <name type="scientific">Nocardia mangyaensis</name>
    <dbReference type="NCBI Taxonomy" id="2213200"/>
    <lineage>
        <taxon>Bacteria</taxon>
        <taxon>Bacillati</taxon>
        <taxon>Actinomycetota</taxon>
        <taxon>Actinomycetes</taxon>
        <taxon>Mycobacteriales</taxon>
        <taxon>Nocardiaceae</taxon>
        <taxon>Nocardia</taxon>
    </lineage>
</organism>
<evidence type="ECO:0000313" key="2">
    <source>
        <dbReference type="Proteomes" id="UP000183810"/>
    </source>
</evidence>
<proteinExistence type="predicted"/>
<dbReference type="AlphaFoldDB" id="A0A1J0W0N5"/>
<evidence type="ECO:0000313" key="1">
    <source>
        <dbReference type="EMBL" id="APE37751.1"/>
    </source>
</evidence>
<keyword evidence="2" id="KW-1185">Reference proteome</keyword>
<dbReference type="KEGG" id="nsl:BOX37_31720"/>
<gene>
    <name evidence="1" type="ORF">BOX37_31720</name>
</gene>
<dbReference type="Proteomes" id="UP000183810">
    <property type="component" value="Chromosome"/>
</dbReference>
<accession>A0A1J0W0N5</accession>
<name>A0A1J0W0N5_9NOCA</name>
<sequence>MTGTLLDSPHRVDDKRMVVTVVDRTSRLRAITHHSRPPVWAPKYGQPPMAFGWTTIRGHPIDTTGHRGID</sequence>
<protein>
    <submittedName>
        <fullName evidence="1">Uncharacterized protein</fullName>
    </submittedName>
</protein>
<reference evidence="1" key="1">
    <citation type="submission" date="2016-11" db="EMBL/GenBank/DDBJ databases">
        <authorList>
            <person name="Jaros S."/>
            <person name="Januszkiewicz K."/>
            <person name="Wedrychowicz H."/>
        </authorList>
    </citation>
    <scope>NUCLEOTIDE SEQUENCE [LARGE SCALE GENOMIC DNA]</scope>
    <source>
        <strain evidence="1">Y48</strain>
    </source>
</reference>
<dbReference type="EMBL" id="CP018082">
    <property type="protein sequence ID" value="APE37751.1"/>
    <property type="molecule type" value="Genomic_DNA"/>
</dbReference>